<dbReference type="CDD" id="cd00096">
    <property type="entry name" value="Ig"/>
    <property type="match status" value="2"/>
</dbReference>
<dbReference type="InterPro" id="IPR013783">
    <property type="entry name" value="Ig-like_fold"/>
</dbReference>
<keyword evidence="5" id="KW-0472">Membrane</keyword>
<dbReference type="SMART" id="SM00408">
    <property type="entry name" value="IGc2"/>
    <property type="match status" value="2"/>
</dbReference>
<dbReference type="InterPro" id="IPR003598">
    <property type="entry name" value="Ig_sub2"/>
</dbReference>
<dbReference type="InterPro" id="IPR007110">
    <property type="entry name" value="Ig-like_dom"/>
</dbReference>
<accession>A0A8J4X0P6</accession>
<name>A0A8J4X0P6_9TREM</name>
<dbReference type="InterPro" id="IPR003599">
    <property type="entry name" value="Ig_sub"/>
</dbReference>
<feature type="domain" description="Ig-like" evidence="6">
    <location>
        <begin position="198"/>
        <end position="308"/>
    </location>
</feature>
<dbReference type="SUPFAM" id="SSF48726">
    <property type="entry name" value="Immunoglobulin"/>
    <property type="match status" value="3"/>
</dbReference>
<dbReference type="InterPro" id="IPR036179">
    <property type="entry name" value="Ig-like_dom_sf"/>
</dbReference>
<evidence type="ECO:0000256" key="2">
    <source>
        <dbReference type="ARBA" id="ARBA00022737"/>
    </source>
</evidence>
<evidence type="ECO:0000259" key="6">
    <source>
        <dbReference type="PROSITE" id="PS50835"/>
    </source>
</evidence>
<keyword evidence="4" id="KW-0393">Immunoglobulin domain</keyword>
<dbReference type="AlphaFoldDB" id="A0A8J4X0P6"/>
<evidence type="ECO:0000256" key="5">
    <source>
        <dbReference type="SAM" id="Phobius"/>
    </source>
</evidence>
<keyword evidence="3" id="KW-1015">Disulfide bond</keyword>
<sequence length="406" mass="46509">MIYLEKLLNFQDLDNVTWIRSPRQILTRGIFRVTENDRITMAPQVLLRRQDFSLFIRPVLFEDRGEYRCAVVFRNAVHFRSVTLRILVPPKITRSPVPFLKVDEGASLQIDCTADGFPSPHIDWFVNRSNQTFEGSRRTMRTALEEFFSLDEKITGSNGTLKISRLHRAMSGQLICVASNGVEPNDKTTVALSVRFPPDITMANRVIRQSLGMNTVLSCTVVANPPGIIQWYYNHHVKIVASTCEILSEDERKYCLQEHRAQTTEIYTPVTSKLTIFKLTPEDFGDYVCSVSTIMGERYGTTSLQRIKQHYQYLPSSLSISKPPIYEKLNTILLKNNSHRPHVPLQPIPSYSSFIDIGQEGHQQHKNRRTLSSAENDCYLIQPQSVVLILMCMCLLVYFQFLLVAD</sequence>
<dbReference type="InterPro" id="IPR051170">
    <property type="entry name" value="Neural/epithelial_adhesion"/>
</dbReference>
<dbReference type="Proteomes" id="UP000748531">
    <property type="component" value="Unassembled WGS sequence"/>
</dbReference>
<proteinExistence type="predicted"/>
<comment type="caution">
    <text evidence="7">The sequence shown here is derived from an EMBL/GenBank/DDBJ whole genome shotgun (WGS) entry which is preliminary data.</text>
</comment>
<dbReference type="Pfam" id="PF13927">
    <property type="entry name" value="Ig_3"/>
    <property type="match status" value="2"/>
</dbReference>
<keyword evidence="1" id="KW-0732">Signal</keyword>
<keyword evidence="5" id="KW-0812">Transmembrane</keyword>
<dbReference type="GO" id="GO:0043005">
    <property type="term" value="C:neuron projection"/>
    <property type="evidence" value="ECO:0007669"/>
    <property type="project" value="TreeGrafter"/>
</dbReference>
<dbReference type="SMART" id="SM00409">
    <property type="entry name" value="IG"/>
    <property type="match status" value="3"/>
</dbReference>
<evidence type="ECO:0000256" key="1">
    <source>
        <dbReference type="ARBA" id="ARBA00022729"/>
    </source>
</evidence>
<feature type="transmembrane region" description="Helical" evidence="5">
    <location>
        <begin position="386"/>
        <end position="405"/>
    </location>
</feature>
<dbReference type="OrthoDB" id="10012075at2759"/>
<keyword evidence="5" id="KW-1133">Transmembrane helix</keyword>
<dbReference type="PANTHER" id="PTHR12231">
    <property type="entry name" value="CTX-RELATED TYPE I TRANSMEMBRANE PROTEIN"/>
    <property type="match status" value="1"/>
</dbReference>
<protein>
    <submittedName>
        <fullName evidence="7">IgLON family member 5</fullName>
    </submittedName>
</protein>
<evidence type="ECO:0000256" key="3">
    <source>
        <dbReference type="ARBA" id="ARBA00023157"/>
    </source>
</evidence>
<reference evidence="7" key="1">
    <citation type="submission" date="2019-05" db="EMBL/GenBank/DDBJ databases">
        <title>Annotation for the trematode Paragonimus heterotremus.</title>
        <authorList>
            <person name="Choi Y.-J."/>
        </authorList>
    </citation>
    <scope>NUCLEOTIDE SEQUENCE</scope>
    <source>
        <strain evidence="7">LC</strain>
    </source>
</reference>
<dbReference type="EMBL" id="LUCH01001950">
    <property type="protein sequence ID" value="KAF5402217.1"/>
    <property type="molecule type" value="Genomic_DNA"/>
</dbReference>
<dbReference type="Gene3D" id="2.60.40.10">
    <property type="entry name" value="Immunoglobulins"/>
    <property type="match status" value="3"/>
</dbReference>
<organism evidence="7 8">
    <name type="scientific">Paragonimus heterotremus</name>
    <dbReference type="NCBI Taxonomy" id="100268"/>
    <lineage>
        <taxon>Eukaryota</taxon>
        <taxon>Metazoa</taxon>
        <taxon>Spiralia</taxon>
        <taxon>Lophotrochozoa</taxon>
        <taxon>Platyhelminthes</taxon>
        <taxon>Trematoda</taxon>
        <taxon>Digenea</taxon>
        <taxon>Plagiorchiida</taxon>
        <taxon>Troglotremata</taxon>
        <taxon>Troglotrematidae</taxon>
        <taxon>Paragonimus</taxon>
    </lineage>
</organism>
<evidence type="ECO:0000313" key="8">
    <source>
        <dbReference type="Proteomes" id="UP000748531"/>
    </source>
</evidence>
<dbReference type="PANTHER" id="PTHR12231:SF253">
    <property type="entry name" value="DPR-INTERACTING PROTEIN ETA, ISOFORM B-RELATED"/>
    <property type="match status" value="1"/>
</dbReference>
<evidence type="ECO:0000256" key="4">
    <source>
        <dbReference type="ARBA" id="ARBA00023319"/>
    </source>
</evidence>
<evidence type="ECO:0000313" key="7">
    <source>
        <dbReference type="EMBL" id="KAF5402217.1"/>
    </source>
</evidence>
<keyword evidence="2" id="KW-0677">Repeat</keyword>
<feature type="domain" description="Ig-like" evidence="6">
    <location>
        <begin position="90"/>
        <end position="193"/>
    </location>
</feature>
<gene>
    <name evidence="7" type="ORF">PHET_04511</name>
</gene>
<dbReference type="PROSITE" id="PS50835">
    <property type="entry name" value="IG_LIKE"/>
    <property type="match status" value="2"/>
</dbReference>
<keyword evidence="8" id="KW-1185">Reference proteome</keyword>